<dbReference type="PROSITE" id="PS51257">
    <property type="entry name" value="PROKAR_LIPOPROTEIN"/>
    <property type="match status" value="1"/>
</dbReference>
<dbReference type="SUPFAM" id="SSF88713">
    <property type="entry name" value="Glycoside hydrolase/deacetylase"/>
    <property type="match status" value="1"/>
</dbReference>
<dbReference type="InterPro" id="IPR011330">
    <property type="entry name" value="Glyco_hydro/deAcase_b/a-brl"/>
</dbReference>
<protein>
    <recommendedName>
        <fullName evidence="4">Polysaccharide deacetylase</fullName>
    </recommendedName>
</protein>
<dbReference type="RefSeq" id="WP_138245701.1">
    <property type="nucleotide sequence ID" value="NZ_CP040330.1"/>
</dbReference>
<evidence type="ECO:0008006" key="4">
    <source>
        <dbReference type="Google" id="ProtNLM"/>
    </source>
</evidence>
<name>A0A4P8WIG8_9EURY</name>
<evidence type="ECO:0000256" key="1">
    <source>
        <dbReference type="SAM" id="MobiDB-lite"/>
    </source>
</evidence>
<organism evidence="2 3">
    <name type="scientific">Natrinema versiforme</name>
    <dbReference type="NCBI Taxonomy" id="88724"/>
    <lineage>
        <taxon>Archaea</taxon>
        <taxon>Methanobacteriati</taxon>
        <taxon>Methanobacteriota</taxon>
        <taxon>Stenosarchaea group</taxon>
        <taxon>Halobacteria</taxon>
        <taxon>Halobacteriales</taxon>
        <taxon>Natrialbaceae</taxon>
        <taxon>Natrinema</taxon>
    </lineage>
</organism>
<dbReference type="Gene3D" id="3.20.20.370">
    <property type="entry name" value="Glycoside hydrolase/deacetylase"/>
    <property type="match status" value="1"/>
</dbReference>
<accession>A0A4P8WIG8</accession>
<dbReference type="GO" id="GO:0005975">
    <property type="term" value="P:carbohydrate metabolic process"/>
    <property type="evidence" value="ECO:0007669"/>
    <property type="project" value="InterPro"/>
</dbReference>
<reference evidence="3" key="1">
    <citation type="submission" date="2019-05" db="EMBL/GenBank/DDBJ databases">
        <title>Genome sequence and methylation pattern of the halophilic Archaeon Natrinema versiforme BOL5-4.</title>
        <authorList>
            <person name="DasSarma P."/>
            <person name="Anton B.P."/>
            <person name="DasSarma S.L."/>
            <person name="Martinez F.L."/>
            <person name="Guzman D."/>
            <person name="Roberts R.J."/>
            <person name="DasSarma S."/>
        </authorList>
    </citation>
    <scope>NUCLEOTIDE SEQUENCE [LARGE SCALE GENOMIC DNA]</scope>
    <source>
        <strain evidence="3">BOL5-4</strain>
    </source>
</reference>
<dbReference type="CDD" id="cd10970">
    <property type="entry name" value="CE4_DAC_u1_6s"/>
    <property type="match status" value="1"/>
</dbReference>
<dbReference type="KEGG" id="nvr:FEJ81_13065"/>
<evidence type="ECO:0000313" key="2">
    <source>
        <dbReference type="EMBL" id="QCS43238.1"/>
    </source>
</evidence>
<feature type="region of interest" description="Disordered" evidence="1">
    <location>
        <begin position="33"/>
        <end position="68"/>
    </location>
</feature>
<dbReference type="AlphaFoldDB" id="A0A4P8WIG8"/>
<dbReference type="Proteomes" id="UP000302218">
    <property type="component" value="Chromosome"/>
</dbReference>
<gene>
    <name evidence="2" type="ORF">FEJ81_13065</name>
</gene>
<dbReference type="EMBL" id="CP040330">
    <property type="protein sequence ID" value="QCS43238.1"/>
    <property type="molecule type" value="Genomic_DNA"/>
</dbReference>
<evidence type="ECO:0000313" key="3">
    <source>
        <dbReference type="Proteomes" id="UP000302218"/>
    </source>
</evidence>
<dbReference type="Gene3D" id="2.60.120.260">
    <property type="entry name" value="Galactose-binding domain-like"/>
    <property type="match status" value="1"/>
</dbReference>
<dbReference type="OrthoDB" id="248140at2157"/>
<proteinExistence type="predicted"/>
<sequence length="425" mass="46081">MTNRNRRSFVTAVAAAGTLGLAGCLSRVREWRGEDGEPTSTQSNDETDGSSAGAGSGDRPDLPGNSIDGFEALDEWTAMIDAGELEAETKSPYAGSQSARLTATEDTEYAAVYRTVPDGLDLRGTTLSLATKFTGRDQLRLTLELFAPNSRDAYAVQRTLTGPSDRWVRVDFGTDRVDGQPDLSNVREIRLTARRRGDLSGSIDCLVDDLRTVDRPETGNVMLLFDGTLESHATRAADLMESYGFAGVEAVIPEAIGEGDRLTLDQLHDLNDAGWDMAARPRTGSRYLHEYTPEKQEGMIRRTKAFLENRGFEDGANHFVTPRNVLGPNGLDLVREHHEQAFRFGGGPNGLPLTDPHNVGFFSGAAGEETKSYVDFAADYGQLAVLHFEHIGADGLSEGAFADLLAYVDRQDVDVVTATDLLEGA</sequence>
<dbReference type="GeneID" id="40266220"/>